<dbReference type="VEuPathDB" id="FungiDB:MELLADRAFT_101783"/>
<protein>
    <submittedName>
        <fullName evidence="2">Uncharacterized protein</fullName>
    </submittedName>
</protein>
<evidence type="ECO:0000256" key="1">
    <source>
        <dbReference type="SAM" id="MobiDB-lite"/>
    </source>
</evidence>
<dbReference type="KEGG" id="mlr:MELLADRAFT_101783"/>
<proteinExistence type="predicted"/>
<feature type="region of interest" description="Disordered" evidence="1">
    <location>
        <begin position="102"/>
        <end position="124"/>
    </location>
</feature>
<dbReference type="AlphaFoldDB" id="F4R6Y7"/>
<sequence length="136" mass="15566">MTTTFQLPSSKFDINQDGDFTPYDGRSLAFTPRHTGRIPTSTTSQHHIHPYRLLEQEPPRMLLIGSCRLKPLNFPLCATFGGRNYLRALLFLQFRRKMYLSSELEPPPSNPSNSSNANVTKDGIIRQNHQIKPRLI</sequence>
<dbReference type="Proteomes" id="UP000001072">
    <property type="component" value="Unassembled WGS sequence"/>
</dbReference>
<reference evidence="3" key="1">
    <citation type="journal article" date="2011" name="Proc. Natl. Acad. Sci. U.S.A.">
        <title>Obligate biotrophy features unraveled by the genomic analysis of rust fungi.</title>
        <authorList>
            <person name="Duplessis S."/>
            <person name="Cuomo C.A."/>
            <person name="Lin Y.-C."/>
            <person name="Aerts A."/>
            <person name="Tisserant E."/>
            <person name="Veneault-Fourrey C."/>
            <person name="Joly D.L."/>
            <person name="Hacquard S."/>
            <person name="Amselem J."/>
            <person name="Cantarel B.L."/>
            <person name="Chiu R."/>
            <person name="Coutinho P.M."/>
            <person name="Feau N."/>
            <person name="Field M."/>
            <person name="Frey P."/>
            <person name="Gelhaye E."/>
            <person name="Goldberg J."/>
            <person name="Grabherr M.G."/>
            <person name="Kodira C.D."/>
            <person name="Kohler A."/>
            <person name="Kuees U."/>
            <person name="Lindquist E.A."/>
            <person name="Lucas S.M."/>
            <person name="Mago R."/>
            <person name="Mauceli E."/>
            <person name="Morin E."/>
            <person name="Murat C."/>
            <person name="Pangilinan J.L."/>
            <person name="Park R."/>
            <person name="Pearson M."/>
            <person name="Quesneville H."/>
            <person name="Rouhier N."/>
            <person name="Sakthikumar S."/>
            <person name="Salamov A.A."/>
            <person name="Schmutz J."/>
            <person name="Selles B."/>
            <person name="Shapiro H."/>
            <person name="Tanguay P."/>
            <person name="Tuskan G.A."/>
            <person name="Henrissat B."/>
            <person name="Van de Peer Y."/>
            <person name="Rouze P."/>
            <person name="Ellis J.G."/>
            <person name="Dodds P.N."/>
            <person name="Schein J.E."/>
            <person name="Zhong S."/>
            <person name="Hamelin R.C."/>
            <person name="Grigoriev I.V."/>
            <person name="Szabo L.J."/>
            <person name="Martin F."/>
        </authorList>
    </citation>
    <scope>NUCLEOTIDE SEQUENCE [LARGE SCALE GENOMIC DNA]</scope>
    <source>
        <strain evidence="3">98AG31 / pathotype 3-4-7</strain>
    </source>
</reference>
<organism evidence="3">
    <name type="scientific">Melampsora larici-populina (strain 98AG31 / pathotype 3-4-7)</name>
    <name type="common">Poplar leaf rust fungus</name>
    <dbReference type="NCBI Taxonomy" id="747676"/>
    <lineage>
        <taxon>Eukaryota</taxon>
        <taxon>Fungi</taxon>
        <taxon>Dikarya</taxon>
        <taxon>Basidiomycota</taxon>
        <taxon>Pucciniomycotina</taxon>
        <taxon>Pucciniomycetes</taxon>
        <taxon>Pucciniales</taxon>
        <taxon>Melampsoraceae</taxon>
        <taxon>Melampsora</taxon>
    </lineage>
</organism>
<dbReference type="RefSeq" id="XP_007404748.1">
    <property type="nucleotide sequence ID" value="XM_007404686.1"/>
</dbReference>
<name>F4R6Y7_MELLP</name>
<keyword evidence="3" id="KW-1185">Reference proteome</keyword>
<dbReference type="GeneID" id="18921479"/>
<dbReference type="HOGENOM" id="CLU_1875871_0_0_1"/>
<gene>
    <name evidence="2" type="ORF">MELLADRAFT_101783</name>
</gene>
<evidence type="ECO:0000313" key="3">
    <source>
        <dbReference type="Proteomes" id="UP000001072"/>
    </source>
</evidence>
<evidence type="ECO:0000313" key="2">
    <source>
        <dbReference type="EMBL" id="EGG12373.1"/>
    </source>
</evidence>
<dbReference type="InParanoid" id="F4R6Y7"/>
<accession>F4R6Y7</accession>
<dbReference type="EMBL" id="GL883091">
    <property type="protein sequence ID" value="EGG12373.1"/>
    <property type="molecule type" value="Genomic_DNA"/>
</dbReference>